<proteinExistence type="predicted"/>
<dbReference type="Gene3D" id="3.30.559.10">
    <property type="entry name" value="Chloramphenicol acetyltransferase-like domain"/>
    <property type="match status" value="1"/>
</dbReference>
<dbReference type="Pfam" id="PF00668">
    <property type="entry name" value="Condensation"/>
    <property type="match status" value="1"/>
</dbReference>
<dbReference type="GO" id="GO:0031177">
    <property type="term" value="F:phosphopantetheine binding"/>
    <property type="evidence" value="ECO:0007669"/>
    <property type="project" value="TreeGrafter"/>
</dbReference>
<keyword evidence="3" id="KW-1185">Reference proteome</keyword>
<reference evidence="2 3" key="1">
    <citation type="journal article" date="2017" name="Nat. Microbiol.">
        <title>Natural product diversity associated with the nematode symbionts Photorhabdus and Xenorhabdus.</title>
        <authorList>
            <person name="Tobias N.J."/>
            <person name="Wolff H."/>
            <person name="Djahanschiri B."/>
            <person name="Grundmann F."/>
            <person name="Kronenwerth M."/>
            <person name="Shi Y.M."/>
            <person name="Simonyi S."/>
            <person name="Grun P."/>
            <person name="Shapiro-Ilan D."/>
            <person name="Pidot S.J."/>
            <person name="Stinear T.P."/>
            <person name="Ebersberger I."/>
            <person name="Bode H.B."/>
        </authorList>
    </citation>
    <scope>NUCLEOTIDE SEQUENCE [LARGE SCALE GENOMIC DNA]</scope>
    <source>
        <strain evidence="2 3">DSM 17907</strain>
    </source>
</reference>
<comment type="caution">
    <text evidence="2">The sequence shown here is derived from an EMBL/GenBank/DDBJ whole genome shotgun (WGS) entry which is preliminary data.</text>
</comment>
<accession>A0A2D0L5I7</accession>
<dbReference type="GO" id="GO:0003824">
    <property type="term" value="F:catalytic activity"/>
    <property type="evidence" value="ECO:0007669"/>
    <property type="project" value="InterPro"/>
</dbReference>
<protein>
    <submittedName>
        <fullName evidence="2">Peptide synthase</fullName>
    </submittedName>
</protein>
<dbReference type="PANTHER" id="PTHR45527:SF1">
    <property type="entry name" value="FATTY ACID SYNTHASE"/>
    <property type="match status" value="1"/>
</dbReference>
<dbReference type="Gene3D" id="2.30.38.10">
    <property type="entry name" value="Luciferase, Domain 3"/>
    <property type="match status" value="1"/>
</dbReference>
<feature type="domain" description="Condensation" evidence="1">
    <location>
        <begin position="19"/>
        <end position="428"/>
    </location>
</feature>
<dbReference type="InterPro" id="IPR001242">
    <property type="entry name" value="Condensation_dom"/>
</dbReference>
<dbReference type="AlphaFoldDB" id="A0A2D0L5I7"/>
<dbReference type="SUPFAM" id="SSF52777">
    <property type="entry name" value="CoA-dependent acyltransferases"/>
    <property type="match status" value="2"/>
</dbReference>
<dbReference type="PANTHER" id="PTHR45527">
    <property type="entry name" value="NONRIBOSOMAL PEPTIDE SYNTHETASE"/>
    <property type="match status" value="1"/>
</dbReference>
<dbReference type="OrthoDB" id="6438241at2"/>
<dbReference type="SUPFAM" id="SSF56801">
    <property type="entry name" value="Acetyl-CoA synthetase-like"/>
    <property type="match status" value="1"/>
</dbReference>
<organism evidence="2 3">
    <name type="scientific">Xenorhabdus kozodoii</name>
    <dbReference type="NCBI Taxonomy" id="351676"/>
    <lineage>
        <taxon>Bacteria</taxon>
        <taxon>Pseudomonadati</taxon>
        <taxon>Pseudomonadota</taxon>
        <taxon>Gammaproteobacteria</taxon>
        <taxon>Enterobacterales</taxon>
        <taxon>Morganellaceae</taxon>
        <taxon>Xenorhabdus</taxon>
    </lineage>
</organism>
<dbReference type="Gene3D" id="3.30.559.30">
    <property type="entry name" value="Nonribosomal peptide synthetase, condensation domain"/>
    <property type="match status" value="1"/>
</dbReference>
<evidence type="ECO:0000313" key="2">
    <source>
        <dbReference type="EMBL" id="PHM70930.1"/>
    </source>
</evidence>
<dbReference type="GO" id="GO:0043041">
    <property type="term" value="P:amino acid activation for nonribosomal peptide biosynthetic process"/>
    <property type="evidence" value="ECO:0007669"/>
    <property type="project" value="TreeGrafter"/>
</dbReference>
<evidence type="ECO:0000259" key="1">
    <source>
        <dbReference type="Pfam" id="PF00668"/>
    </source>
</evidence>
<name>A0A2D0L5I7_9GAMM</name>
<dbReference type="GO" id="GO:0044550">
    <property type="term" value="P:secondary metabolite biosynthetic process"/>
    <property type="evidence" value="ECO:0007669"/>
    <property type="project" value="TreeGrafter"/>
</dbReference>
<dbReference type="EMBL" id="NJCX01000022">
    <property type="protein sequence ID" value="PHM70930.1"/>
    <property type="molecule type" value="Genomic_DNA"/>
</dbReference>
<dbReference type="InterPro" id="IPR023213">
    <property type="entry name" value="CAT-like_dom_sf"/>
</dbReference>
<dbReference type="Proteomes" id="UP000221101">
    <property type="component" value="Unassembled WGS sequence"/>
</dbReference>
<dbReference type="RefSeq" id="WP_099142869.1">
    <property type="nucleotide sequence ID" value="NZ_CAWNOR010000056.1"/>
</dbReference>
<gene>
    <name evidence="2" type="ORF">Xkoz_02939</name>
</gene>
<evidence type="ECO:0000313" key="3">
    <source>
        <dbReference type="Proteomes" id="UP000221101"/>
    </source>
</evidence>
<dbReference type="GO" id="GO:0005737">
    <property type="term" value="C:cytoplasm"/>
    <property type="evidence" value="ECO:0007669"/>
    <property type="project" value="TreeGrafter"/>
</dbReference>
<sequence length="557" mass="63926">MDKILASPFIHFFWKSWVLEPHSSTYNIIVEQIIKGNLDENRLKLALQEFLNIYPLLKYRVEEEEGDLYWKFGSDDINFTVLSNNEEQLDQFALQPFDLIKGPLVRFGLIKEAKQQFHLLIVLHHIIGDGQGIEEFIHNMSDLYNQRPLRHSPMTLQQVAEKFEQDRQLLKLLGQYNPEQYWEKCLSDVTNTNPLPYLSPQAIGEPELSHEFRFNLLLADWQDLSRFLLPNKPFLVFKTLWATLVAQYTGTGKAHFIYPVAIAGGASVSLGAQINAVIFPFRFNETDSFNSLYQATLNYSASLKAQPDLRFSSLPLFQAAPIHVVDKLNVGINQASFKDISLELDGCEVTHGHRFNNDLAHTEWILEYHLEKDHWAFRIRYHPNLFHAKQIKALGEQFQQLLVNALTYPETPILQFPLLTPDQAQTLLEYGSPQQSGDTGSERHDSLVIDLIRKHYQQAIGQSQAAEISGIQTYVLNERLHMVPMGVKGELYLSGSELDNKYLGQSVLAKNPLIANPFVQSTHHKWLYPTGEQVRWLPNGELEYLGINHYDSLKEAS</sequence>